<evidence type="ECO:0000313" key="2">
    <source>
        <dbReference type="EMBL" id="SDE84757.1"/>
    </source>
</evidence>
<dbReference type="GO" id="GO:0000155">
    <property type="term" value="F:phosphorelay sensor kinase activity"/>
    <property type="evidence" value="ECO:0007669"/>
    <property type="project" value="TreeGrafter"/>
</dbReference>
<gene>
    <name evidence="2" type="ORF">SAMN05444167_0615</name>
</gene>
<reference evidence="2 3" key="1">
    <citation type="submission" date="2016-10" db="EMBL/GenBank/DDBJ databases">
        <authorList>
            <person name="de Groot N.N."/>
        </authorList>
    </citation>
    <scope>NUCLEOTIDE SEQUENCE [LARGE SCALE GENOMIC DNA]</scope>
    <source>
        <strain evidence="2 3">GAS232</strain>
    </source>
</reference>
<dbReference type="PROSITE" id="PS51257">
    <property type="entry name" value="PROKAR_LIPOPROTEIN"/>
    <property type="match status" value="1"/>
</dbReference>
<dbReference type="AlphaFoldDB" id="A0A1G7G9J0"/>
<proteinExistence type="predicted"/>
<dbReference type="SUPFAM" id="SSF63829">
    <property type="entry name" value="Calcium-dependent phosphotriesterase"/>
    <property type="match status" value="2"/>
</dbReference>
<organism evidence="2 3">
    <name type="scientific">Terriglobus roseus</name>
    <dbReference type="NCBI Taxonomy" id="392734"/>
    <lineage>
        <taxon>Bacteria</taxon>
        <taxon>Pseudomonadati</taxon>
        <taxon>Acidobacteriota</taxon>
        <taxon>Terriglobia</taxon>
        <taxon>Terriglobales</taxon>
        <taxon>Acidobacteriaceae</taxon>
        <taxon>Terriglobus</taxon>
    </lineage>
</organism>
<dbReference type="InterPro" id="IPR011110">
    <property type="entry name" value="Reg_prop"/>
</dbReference>
<accession>A0A1G7G9J0</accession>
<dbReference type="Pfam" id="PF07494">
    <property type="entry name" value="Reg_prop"/>
    <property type="match status" value="5"/>
</dbReference>
<dbReference type="Gene3D" id="2.130.10.10">
    <property type="entry name" value="YVTN repeat-like/Quinoprotein amine dehydrogenase"/>
    <property type="match status" value="4"/>
</dbReference>
<dbReference type="PANTHER" id="PTHR43547">
    <property type="entry name" value="TWO-COMPONENT HISTIDINE KINASE"/>
    <property type="match status" value="1"/>
</dbReference>
<protein>
    <submittedName>
        <fullName evidence="2">Two component regulator propeller</fullName>
    </submittedName>
</protein>
<dbReference type="Proteomes" id="UP000182427">
    <property type="component" value="Chromosome I"/>
</dbReference>
<sequence length="532" mass="59862">MIKGWVPFQISPFALGSLSLLFFWIGSVSCYGERPEVHVSPVPLRLPVDHANDIRFSHISTAEGLSQIRVMNMVQDDAGFMWFGTLYGLNRFDGYTFKVFLHERGNPNSLSGVDVESLFKDRDGVLWIGCEQAVDRFDPKTENFTHFPVPKVKQISQDRDGFLWFSTDRGLYQLDQKTGRLRLYAHDPNDPDSLPDNHVVSAAEDKAGRFWVGEPYGMYELDRKNGHVKLSIPLHTASRDLSFYEDRLGEFWILYGTGNGLAKFDREKNILTYYSFHGGDISSTGYSGVASMLEDRHGTLWLAKQESGLMRFDRDHNRFVNYTHTPGNAYGLAQDSVTALLEDRDGSIWVSLPGNGLQRFSPVPLPFQALSSKEGEHGAGCFYEDSHGNLWIGTSVALYRIDPSGNRTEFAGVNVGTPLDVLSIVEDHTGFIWAGTSNNGLFRLDPKNGKWTRYQHKENDPSSLSNNVVYRLLVDHDGTLWAATWDGLDRFDAQADRFTTFKADSHSREQICRRGFRRGRSTSAEIGGPASV</sequence>
<keyword evidence="1" id="KW-0597">Phosphoprotein</keyword>
<dbReference type="EMBL" id="LT629690">
    <property type="protein sequence ID" value="SDE84757.1"/>
    <property type="molecule type" value="Genomic_DNA"/>
</dbReference>
<evidence type="ECO:0000256" key="1">
    <source>
        <dbReference type="ARBA" id="ARBA00022553"/>
    </source>
</evidence>
<keyword evidence="3" id="KW-1185">Reference proteome</keyword>
<dbReference type="InterPro" id="IPR015943">
    <property type="entry name" value="WD40/YVTN_repeat-like_dom_sf"/>
</dbReference>
<evidence type="ECO:0000313" key="3">
    <source>
        <dbReference type="Proteomes" id="UP000182427"/>
    </source>
</evidence>
<name>A0A1G7G9J0_9BACT</name>
<dbReference type="PANTHER" id="PTHR43547:SF2">
    <property type="entry name" value="HYBRID SIGNAL TRANSDUCTION HISTIDINE KINASE C"/>
    <property type="match status" value="1"/>
</dbReference>